<dbReference type="InterPro" id="IPR000835">
    <property type="entry name" value="HTH_MarR-typ"/>
</dbReference>
<dbReference type="GO" id="GO:0003700">
    <property type="term" value="F:DNA-binding transcription factor activity"/>
    <property type="evidence" value="ECO:0007669"/>
    <property type="project" value="InterPro"/>
</dbReference>
<dbReference type="GO" id="GO:0006950">
    <property type="term" value="P:response to stress"/>
    <property type="evidence" value="ECO:0007669"/>
    <property type="project" value="TreeGrafter"/>
</dbReference>
<dbReference type="SMART" id="SM00347">
    <property type="entry name" value="HTH_MARR"/>
    <property type="match status" value="1"/>
</dbReference>
<evidence type="ECO:0000259" key="4">
    <source>
        <dbReference type="PROSITE" id="PS50995"/>
    </source>
</evidence>
<dbReference type="OrthoDB" id="3237509at2"/>
<dbReference type="EMBL" id="AKVJ01000076">
    <property type="protein sequence ID" value="EIW15452.1"/>
    <property type="molecule type" value="Genomic_DNA"/>
</dbReference>
<keyword evidence="1" id="KW-0805">Transcription regulation</keyword>
<dbReference type="Gene3D" id="1.10.10.10">
    <property type="entry name" value="Winged helix-like DNA-binding domain superfamily/Winged helix DNA-binding domain"/>
    <property type="match status" value="1"/>
</dbReference>
<dbReference type="InterPro" id="IPR036388">
    <property type="entry name" value="WH-like_DNA-bd_sf"/>
</dbReference>
<keyword evidence="6" id="KW-1185">Reference proteome</keyword>
<dbReference type="PANTHER" id="PTHR33164">
    <property type="entry name" value="TRANSCRIPTIONAL REGULATOR, MARR FAMILY"/>
    <property type="match status" value="1"/>
</dbReference>
<protein>
    <submittedName>
        <fullName evidence="5">Regulatory protein MarR</fullName>
    </submittedName>
</protein>
<dbReference type="PANTHER" id="PTHR33164:SF89">
    <property type="entry name" value="MARR FAMILY REGULATORY PROTEIN"/>
    <property type="match status" value="1"/>
</dbReference>
<dbReference type="Proteomes" id="UP000004324">
    <property type="component" value="Unassembled WGS sequence"/>
</dbReference>
<organism evidence="5 6">
    <name type="scientific">Pelosinus fermentans B4</name>
    <dbReference type="NCBI Taxonomy" id="1149862"/>
    <lineage>
        <taxon>Bacteria</taxon>
        <taxon>Bacillati</taxon>
        <taxon>Bacillota</taxon>
        <taxon>Negativicutes</taxon>
        <taxon>Selenomonadales</taxon>
        <taxon>Sporomusaceae</taxon>
        <taxon>Pelosinus</taxon>
    </lineage>
</organism>
<sequence>MQFLDHNAALGELDVLRRLPKVQLGPLNVSAISVATNIYRAGQCLKLKMEREKLSKYDLSWTAFSILYDLWICNSLETRQLAASSGITAATVSNVIKTLESKELCKRDVDKKDRRLVNVTITEKGISVMQDLYPDFHQGEMEIVKELSLEEQETLARLLRKVIKGMQLSTK</sequence>
<dbReference type="InterPro" id="IPR036390">
    <property type="entry name" value="WH_DNA-bd_sf"/>
</dbReference>
<dbReference type="PROSITE" id="PS01117">
    <property type="entry name" value="HTH_MARR_1"/>
    <property type="match status" value="1"/>
</dbReference>
<evidence type="ECO:0000313" key="6">
    <source>
        <dbReference type="Proteomes" id="UP000004324"/>
    </source>
</evidence>
<dbReference type="GO" id="GO:0003677">
    <property type="term" value="F:DNA binding"/>
    <property type="evidence" value="ECO:0007669"/>
    <property type="project" value="UniProtKB-KW"/>
</dbReference>
<comment type="caution">
    <text evidence="5">The sequence shown here is derived from an EMBL/GenBank/DDBJ whole genome shotgun (WGS) entry which is preliminary data.</text>
</comment>
<keyword evidence="2" id="KW-0238">DNA-binding</keyword>
<dbReference type="InterPro" id="IPR039422">
    <property type="entry name" value="MarR/SlyA-like"/>
</dbReference>
<dbReference type="SUPFAM" id="SSF46785">
    <property type="entry name" value="Winged helix' DNA-binding domain"/>
    <property type="match status" value="1"/>
</dbReference>
<dbReference type="PROSITE" id="PS50995">
    <property type="entry name" value="HTH_MARR_2"/>
    <property type="match status" value="1"/>
</dbReference>
<keyword evidence="3" id="KW-0804">Transcription</keyword>
<dbReference type="InterPro" id="IPR023187">
    <property type="entry name" value="Tscrpt_reg_MarR-type_CS"/>
</dbReference>
<dbReference type="PRINTS" id="PR00598">
    <property type="entry name" value="HTHMARR"/>
</dbReference>
<dbReference type="PATRIC" id="fig|1149862.3.peg.4161"/>
<evidence type="ECO:0000256" key="1">
    <source>
        <dbReference type="ARBA" id="ARBA00023015"/>
    </source>
</evidence>
<evidence type="ECO:0000256" key="2">
    <source>
        <dbReference type="ARBA" id="ARBA00023125"/>
    </source>
</evidence>
<dbReference type="Pfam" id="PF01047">
    <property type="entry name" value="MarR"/>
    <property type="match status" value="1"/>
</dbReference>
<evidence type="ECO:0000256" key="3">
    <source>
        <dbReference type="ARBA" id="ARBA00023163"/>
    </source>
</evidence>
<reference evidence="5 6" key="1">
    <citation type="journal article" date="2012" name="J. Bacteriol.">
        <title>Draft Genome Sequences for Two Metal-Reducing Pelosinus fermentans Strains Isolated from a Cr(VI)-Contaminated Site and for Type Strain R7.</title>
        <authorList>
            <person name="Brown S.D."/>
            <person name="Podar M."/>
            <person name="Klingeman D.M."/>
            <person name="Johnson C.M."/>
            <person name="Yang Z.K."/>
            <person name="Utturkar S.M."/>
            <person name="Land M.L."/>
            <person name="Mosher J.J."/>
            <person name="Hurt R.A.Jr."/>
            <person name="Phelps T.J."/>
            <person name="Palumbo A.V."/>
            <person name="Arkin A.P."/>
            <person name="Hazen T.C."/>
            <person name="Elias D.A."/>
        </authorList>
    </citation>
    <scope>NUCLEOTIDE SEQUENCE [LARGE SCALE GENOMIC DNA]</scope>
    <source>
        <strain evidence="5 6">B4</strain>
    </source>
</reference>
<proteinExistence type="predicted"/>
<dbReference type="AlphaFoldDB" id="I9AR78"/>
<evidence type="ECO:0000313" key="5">
    <source>
        <dbReference type="EMBL" id="EIW15452.1"/>
    </source>
</evidence>
<name>I9AR78_9FIRM</name>
<feature type="domain" description="HTH marR-type" evidence="4">
    <location>
        <begin position="31"/>
        <end position="164"/>
    </location>
</feature>
<dbReference type="RefSeq" id="WP_007937958.1">
    <property type="nucleotide sequence ID" value="NZ_AKVJ01000076.1"/>
</dbReference>
<accession>I9AR78</accession>
<gene>
    <name evidence="5" type="ORF">FB4_1141</name>
</gene>